<dbReference type="EMBL" id="MU276128">
    <property type="protein sequence ID" value="KAI0041353.1"/>
    <property type="molecule type" value="Genomic_DNA"/>
</dbReference>
<comment type="caution">
    <text evidence="1">The sequence shown here is derived from an EMBL/GenBank/DDBJ whole genome shotgun (WGS) entry which is preliminary data.</text>
</comment>
<evidence type="ECO:0000313" key="1">
    <source>
        <dbReference type="EMBL" id="KAI0041353.1"/>
    </source>
</evidence>
<accession>A0ACB8RBC1</accession>
<reference evidence="1" key="1">
    <citation type="submission" date="2021-02" db="EMBL/GenBank/DDBJ databases">
        <authorList>
            <consortium name="DOE Joint Genome Institute"/>
            <person name="Ahrendt S."/>
            <person name="Looney B.P."/>
            <person name="Miyauchi S."/>
            <person name="Morin E."/>
            <person name="Drula E."/>
            <person name="Courty P.E."/>
            <person name="Chicoki N."/>
            <person name="Fauchery L."/>
            <person name="Kohler A."/>
            <person name="Kuo A."/>
            <person name="Labutti K."/>
            <person name="Pangilinan J."/>
            <person name="Lipzen A."/>
            <person name="Riley R."/>
            <person name="Andreopoulos W."/>
            <person name="He G."/>
            <person name="Johnson J."/>
            <person name="Barry K.W."/>
            <person name="Grigoriev I.V."/>
            <person name="Nagy L."/>
            <person name="Hibbett D."/>
            <person name="Henrissat B."/>
            <person name="Matheny P.B."/>
            <person name="Labbe J."/>
            <person name="Martin F."/>
        </authorList>
    </citation>
    <scope>NUCLEOTIDE SEQUENCE</scope>
    <source>
        <strain evidence="1">FP105234-sp</strain>
    </source>
</reference>
<gene>
    <name evidence="1" type="ORF">FA95DRAFT_1611090</name>
</gene>
<reference evidence="1" key="2">
    <citation type="journal article" date="2022" name="New Phytol.">
        <title>Evolutionary transition to the ectomycorrhizal habit in the genomes of a hyperdiverse lineage of mushroom-forming fungi.</title>
        <authorList>
            <person name="Looney B."/>
            <person name="Miyauchi S."/>
            <person name="Morin E."/>
            <person name="Drula E."/>
            <person name="Courty P.E."/>
            <person name="Kohler A."/>
            <person name="Kuo A."/>
            <person name="LaButti K."/>
            <person name="Pangilinan J."/>
            <person name="Lipzen A."/>
            <person name="Riley R."/>
            <person name="Andreopoulos W."/>
            <person name="He G."/>
            <person name="Johnson J."/>
            <person name="Nolan M."/>
            <person name="Tritt A."/>
            <person name="Barry K.W."/>
            <person name="Grigoriev I.V."/>
            <person name="Nagy L.G."/>
            <person name="Hibbett D."/>
            <person name="Henrissat B."/>
            <person name="Matheny P.B."/>
            <person name="Labbe J."/>
            <person name="Martin F.M."/>
        </authorList>
    </citation>
    <scope>NUCLEOTIDE SEQUENCE</scope>
    <source>
        <strain evidence="1">FP105234-sp</strain>
    </source>
</reference>
<proteinExistence type="predicted"/>
<protein>
    <submittedName>
        <fullName evidence="1">Uncharacterized protein</fullName>
    </submittedName>
</protein>
<sequence>MYSSIVAVLLFAFAAGQSAVAAPLQSTRLHAAAPTAITTVQTDGVSSTPLCAPSPRSLNEPLPDHRQGFLPPELPDPEAPTSTILSLSSSIAVRRDDDADYDLDDGLLTLLGRALD</sequence>
<name>A0ACB8RBC1_9AGAM</name>
<evidence type="ECO:0000313" key="2">
    <source>
        <dbReference type="Proteomes" id="UP000814033"/>
    </source>
</evidence>
<keyword evidence="2" id="KW-1185">Reference proteome</keyword>
<organism evidence="1 2">
    <name type="scientific">Auriscalpium vulgare</name>
    <dbReference type="NCBI Taxonomy" id="40419"/>
    <lineage>
        <taxon>Eukaryota</taxon>
        <taxon>Fungi</taxon>
        <taxon>Dikarya</taxon>
        <taxon>Basidiomycota</taxon>
        <taxon>Agaricomycotina</taxon>
        <taxon>Agaricomycetes</taxon>
        <taxon>Russulales</taxon>
        <taxon>Auriscalpiaceae</taxon>
        <taxon>Auriscalpium</taxon>
    </lineage>
</organism>
<dbReference type="Proteomes" id="UP000814033">
    <property type="component" value="Unassembled WGS sequence"/>
</dbReference>